<dbReference type="AlphaFoldDB" id="A0A392SQ75"/>
<evidence type="ECO:0000256" key="1">
    <source>
        <dbReference type="SAM" id="MobiDB-lite"/>
    </source>
</evidence>
<feature type="region of interest" description="Disordered" evidence="1">
    <location>
        <begin position="1"/>
        <end position="101"/>
    </location>
</feature>
<feature type="compositionally biased region" description="Polar residues" evidence="1">
    <location>
        <begin position="39"/>
        <end position="53"/>
    </location>
</feature>
<keyword evidence="3" id="KW-1185">Reference proteome</keyword>
<sequence>GHNETTTVKPSGETKVVGESQVSREIAEGQTVPAAGLATTDTEAARGNQTNSIAPLPKKKRTTKGKAAQKAKDDKPSEAIHEPSLSAEQVEEEVSEVSKTV</sequence>
<feature type="compositionally biased region" description="Basic and acidic residues" evidence="1">
    <location>
        <begin position="70"/>
        <end position="81"/>
    </location>
</feature>
<protein>
    <submittedName>
        <fullName evidence="2">Uncharacterized protein</fullName>
    </submittedName>
</protein>
<dbReference type="Proteomes" id="UP000265520">
    <property type="component" value="Unassembled WGS sequence"/>
</dbReference>
<organism evidence="2 3">
    <name type="scientific">Trifolium medium</name>
    <dbReference type="NCBI Taxonomy" id="97028"/>
    <lineage>
        <taxon>Eukaryota</taxon>
        <taxon>Viridiplantae</taxon>
        <taxon>Streptophyta</taxon>
        <taxon>Embryophyta</taxon>
        <taxon>Tracheophyta</taxon>
        <taxon>Spermatophyta</taxon>
        <taxon>Magnoliopsida</taxon>
        <taxon>eudicotyledons</taxon>
        <taxon>Gunneridae</taxon>
        <taxon>Pentapetalae</taxon>
        <taxon>rosids</taxon>
        <taxon>fabids</taxon>
        <taxon>Fabales</taxon>
        <taxon>Fabaceae</taxon>
        <taxon>Papilionoideae</taxon>
        <taxon>50 kb inversion clade</taxon>
        <taxon>NPAAA clade</taxon>
        <taxon>Hologalegina</taxon>
        <taxon>IRL clade</taxon>
        <taxon>Trifolieae</taxon>
        <taxon>Trifolium</taxon>
    </lineage>
</organism>
<reference evidence="2 3" key="1">
    <citation type="journal article" date="2018" name="Front. Plant Sci.">
        <title>Red Clover (Trifolium pratense) and Zigzag Clover (T. medium) - A Picture of Genomic Similarities and Differences.</title>
        <authorList>
            <person name="Dluhosova J."/>
            <person name="Istvanek J."/>
            <person name="Nedelnik J."/>
            <person name="Repkova J."/>
        </authorList>
    </citation>
    <scope>NUCLEOTIDE SEQUENCE [LARGE SCALE GENOMIC DNA]</scope>
    <source>
        <strain evidence="3">cv. 10/8</strain>
        <tissue evidence="2">Leaf</tissue>
    </source>
</reference>
<feature type="non-terminal residue" evidence="2">
    <location>
        <position position="1"/>
    </location>
</feature>
<feature type="non-terminal residue" evidence="2">
    <location>
        <position position="101"/>
    </location>
</feature>
<evidence type="ECO:0000313" key="2">
    <source>
        <dbReference type="EMBL" id="MCI50070.1"/>
    </source>
</evidence>
<accession>A0A392SQ75</accession>
<feature type="compositionally biased region" description="Basic residues" evidence="1">
    <location>
        <begin position="57"/>
        <end position="69"/>
    </location>
</feature>
<name>A0A392SQ75_9FABA</name>
<dbReference type="EMBL" id="LXQA010410956">
    <property type="protein sequence ID" value="MCI50070.1"/>
    <property type="molecule type" value="Genomic_DNA"/>
</dbReference>
<comment type="caution">
    <text evidence="2">The sequence shown here is derived from an EMBL/GenBank/DDBJ whole genome shotgun (WGS) entry which is preliminary data.</text>
</comment>
<proteinExistence type="predicted"/>
<evidence type="ECO:0000313" key="3">
    <source>
        <dbReference type="Proteomes" id="UP000265520"/>
    </source>
</evidence>